<keyword evidence="2" id="KW-1185">Reference proteome</keyword>
<dbReference type="AlphaFoldDB" id="A0A0P1AXU0"/>
<evidence type="ECO:0000313" key="2">
    <source>
        <dbReference type="Proteomes" id="UP000054928"/>
    </source>
</evidence>
<proteinExistence type="predicted"/>
<dbReference type="GeneID" id="36397811"/>
<reference evidence="2" key="1">
    <citation type="submission" date="2014-09" db="EMBL/GenBank/DDBJ databases">
        <authorList>
            <person name="Sharma Rahul"/>
            <person name="Thines Marco"/>
        </authorList>
    </citation>
    <scope>NUCLEOTIDE SEQUENCE [LARGE SCALE GENOMIC DNA]</scope>
</reference>
<name>A0A0P1AXU0_PLAHL</name>
<sequence>MIPETIAAENAVSNAIAAVPIQHMKTYTPSYADSNRALVEERVFPISTVTGLIGHEFHPFADTFISKEMVDKLHLIKISSDFLRGLSSKTDAVAITLILDKVALKKELFRDDFLLIWFGTKSPKSQKAAITALLDTLKTDYRTKFILADIIANGKKAHYLSYELATAVERKLWLSLSTSELYQVLGISNVHLTNEQLFKFVGWNTFGISGEKVFIELMLKILRERSKNKIMWADIIYKLQSDENDFFLHCKGLFNILLQTYDTAGDVVTPFDAVKILTTPELLNVLVPKTIPSNEFGMSMRNELLKLSQDELMWAKLMYMLRDDKSAITFYPDVFDKLLQPYNIKARTPSEALKHLANQDFALMYEPSIVSENDAHAFRLKKLLDISDDKLMWTKVLHTLQYEESLSAISGVLHFLIDTWTYFGAQTNHISFSESTQVLTSSNFLDYSLFMRFINDNPDKVVLEVLRKRSTDEVMWARALYNLQLSNYPSGVLDALLHSWVENPFKSIATTEMNSILIRAYDTILRSEAVHESRQPTDQVVYTILHTLLELSNDEMMWARFLHKLQQDNSLKGVVSRVFDILLSKDFKIKKGQRLPSDCVRSQTTLSTSTIDLKTLEEMSLDELILLEKWRNEPTGTRIFLLVKEKFMRSSSFEKMIAYAKFSSDNPSLYLLAVLRDRIKDESKLARLLQQVWKSNDDVQGVLCALYQSWTGKPFIAGVNSDEFKALDAAYEYLKNLRQSATLANKNPDEVCSLILNHFYTLSNDVVMWYNFLSKTQTDNSFDVNLNAVLMYLVEKWLHQRRPHTDCGSGSDNRNW</sequence>
<dbReference type="RefSeq" id="XP_024582721.1">
    <property type="nucleotide sequence ID" value="XM_024717198.1"/>
</dbReference>
<organism evidence="1 2">
    <name type="scientific">Plasmopara halstedii</name>
    <name type="common">Downy mildew of sunflower</name>
    <dbReference type="NCBI Taxonomy" id="4781"/>
    <lineage>
        <taxon>Eukaryota</taxon>
        <taxon>Sar</taxon>
        <taxon>Stramenopiles</taxon>
        <taxon>Oomycota</taxon>
        <taxon>Peronosporomycetes</taxon>
        <taxon>Peronosporales</taxon>
        <taxon>Peronosporaceae</taxon>
        <taxon>Plasmopara</taxon>
    </lineage>
</organism>
<dbReference type="Proteomes" id="UP000054928">
    <property type="component" value="Unassembled WGS sequence"/>
</dbReference>
<accession>A0A0P1AXU0</accession>
<dbReference type="EMBL" id="CCYD01002047">
    <property type="protein sequence ID" value="CEG46352.1"/>
    <property type="molecule type" value="Genomic_DNA"/>
</dbReference>
<evidence type="ECO:0000313" key="1">
    <source>
        <dbReference type="EMBL" id="CEG46352.1"/>
    </source>
</evidence>
<protein>
    <submittedName>
        <fullName evidence="1">Uncharacterized protein</fullName>
    </submittedName>
</protein>